<dbReference type="InterPro" id="IPR008924">
    <property type="entry name" value="Me_CoM_Rdtase_asu/bsu_C"/>
</dbReference>
<name>A1XWD9_9EURY</name>
<evidence type="ECO:0000256" key="1">
    <source>
        <dbReference type="SAM" id="MobiDB-lite"/>
    </source>
</evidence>
<feature type="domain" description="Methyl-coenzyme M reductase alpha subunit C-terminal" evidence="2">
    <location>
        <begin position="73"/>
        <end position="104"/>
    </location>
</feature>
<dbReference type="GO" id="GO:0015948">
    <property type="term" value="P:methanogenesis"/>
    <property type="evidence" value="ECO:0007669"/>
    <property type="project" value="InterPro"/>
</dbReference>
<feature type="non-terminal residue" evidence="3">
    <location>
        <position position="128"/>
    </location>
</feature>
<dbReference type="SUPFAM" id="SSF48081">
    <property type="entry name" value="Methyl-coenzyme M reductase alpha and beta chain C-terminal domain"/>
    <property type="match status" value="1"/>
</dbReference>
<accession>A1XWD9</accession>
<dbReference type="AlphaFoldDB" id="A1XWD9"/>
<protein>
    <submittedName>
        <fullName evidence="3">Methyl coenzyme M reductase alpha subunit</fullName>
    </submittedName>
</protein>
<sequence length="128" mass="14110">TPTTVWTTSRTSTRSSPRTPARRTRSRPPRLSSTTLRPRLPSTVWNSTSSTPLRSRTTSEAPSVHPCSQRPFGLSTSIATGNSNAGLNGWYLSMLLHKEGWSRLGFYGYDLQDQCGSANTESYRADEG</sequence>
<feature type="compositionally biased region" description="Low complexity" evidence="1">
    <location>
        <begin position="1"/>
        <end position="19"/>
    </location>
</feature>
<feature type="region of interest" description="Disordered" evidence="1">
    <location>
        <begin position="1"/>
        <end position="69"/>
    </location>
</feature>
<feature type="compositionally biased region" description="Low complexity" evidence="1">
    <location>
        <begin position="29"/>
        <end position="59"/>
    </location>
</feature>
<dbReference type="InterPro" id="IPR009047">
    <property type="entry name" value="Me_CoM_Rdtase_asu_C"/>
</dbReference>
<proteinExistence type="predicted"/>
<organism evidence="3">
    <name type="scientific">uncultured methanogenic archaeon</name>
    <dbReference type="NCBI Taxonomy" id="198240"/>
    <lineage>
        <taxon>Archaea</taxon>
        <taxon>Methanobacteriati</taxon>
        <taxon>Methanobacteriota</taxon>
        <taxon>environmental samples</taxon>
    </lineage>
</organism>
<feature type="non-terminal residue" evidence="3">
    <location>
        <position position="1"/>
    </location>
</feature>
<evidence type="ECO:0000259" key="2">
    <source>
        <dbReference type="Pfam" id="PF02249"/>
    </source>
</evidence>
<gene>
    <name evidence="3" type="primary">mcrA</name>
</gene>
<dbReference type="Gene3D" id="1.20.840.10">
    <property type="entry name" value="Methyl-coenzyme M reductase, alpha/beta subunit, C-terminal"/>
    <property type="match status" value="1"/>
</dbReference>
<dbReference type="Pfam" id="PF02249">
    <property type="entry name" value="MCR_alpha"/>
    <property type="match status" value="1"/>
</dbReference>
<reference evidence="3" key="1">
    <citation type="submission" date="2006-06" db="EMBL/GenBank/DDBJ databases">
        <title>Molecular characterization of the methanogenic community of an acidic bog and an anaerobic digester treating municipal wastewater sludge.</title>
        <authorList>
            <person name="Steinberg L.M."/>
            <person name="Speers A."/>
            <person name="Regan J.M."/>
        </authorList>
    </citation>
    <scope>NUCLEOTIDE SEQUENCE</scope>
</reference>
<evidence type="ECO:0000313" key="3">
    <source>
        <dbReference type="EMBL" id="ABI18573.1"/>
    </source>
</evidence>
<dbReference type="GO" id="GO:0050524">
    <property type="term" value="F:coenzyme-B sulfoethylthiotransferase activity"/>
    <property type="evidence" value="ECO:0007669"/>
    <property type="project" value="InterPro"/>
</dbReference>
<dbReference type="EMBL" id="DQ680610">
    <property type="protein sequence ID" value="ABI18573.1"/>
    <property type="molecule type" value="Genomic_DNA"/>
</dbReference>